<dbReference type="Proteomes" id="UP000000362">
    <property type="component" value="Chromosome"/>
</dbReference>
<name>Q03VL3_LEUMM</name>
<gene>
    <name evidence="1" type="ordered locus">LEUM_1667</name>
</gene>
<protein>
    <submittedName>
        <fullName evidence="1">Uncharacterized protein</fullName>
    </submittedName>
</protein>
<proteinExistence type="predicted"/>
<dbReference type="RefSeq" id="WP_010286734.1">
    <property type="nucleotide sequence ID" value="NC_008531.1"/>
</dbReference>
<evidence type="ECO:0000313" key="1">
    <source>
        <dbReference type="EMBL" id="ABJ62759.1"/>
    </source>
</evidence>
<reference evidence="1 2" key="1">
    <citation type="journal article" date="2006" name="Proc. Natl. Acad. Sci. U.S.A.">
        <title>Comparative genomics of the lactic acid bacteria.</title>
        <authorList>
            <person name="Makarova K."/>
            <person name="Slesarev A."/>
            <person name="Wolf Y."/>
            <person name="Sorokin A."/>
            <person name="Mirkin B."/>
            <person name="Koonin E."/>
            <person name="Pavlov A."/>
            <person name="Pavlova N."/>
            <person name="Karamychev V."/>
            <person name="Polouchine N."/>
            <person name="Shakhova V."/>
            <person name="Grigoriev I."/>
            <person name="Lou Y."/>
            <person name="Rohksar D."/>
            <person name="Lucas S."/>
            <person name="Huang K."/>
            <person name="Goodstein D.M."/>
            <person name="Hawkins T."/>
            <person name="Plengvidhya V."/>
            <person name="Welker D."/>
            <person name="Hughes J."/>
            <person name="Goh Y."/>
            <person name="Benson A."/>
            <person name="Baldwin K."/>
            <person name="Lee J.H."/>
            <person name="Diaz-Muniz I."/>
            <person name="Dosti B."/>
            <person name="Smeianov V."/>
            <person name="Wechter W."/>
            <person name="Barabote R."/>
            <person name="Lorca G."/>
            <person name="Altermann E."/>
            <person name="Barrangou R."/>
            <person name="Ganesan B."/>
            <person name="Xie Y."/>
            <person name="Rawsthorne H."/>
            <person name="Tamir D."/>
            <person name="Parker C."/>
            <person name="Breidt F."/>
            <person name="Broadbent J."/>
            <person name="Hutkins R."/>
            <person name="O'Sullivan D."/>
            <person name="Steele J."/>
            <person name="Unlu G."/>
            <person name="Saier M."/>
            <person name="Klaenhammer T."/>
            <person name="Richardson P."/>
            <person name="Kozyavkin S."/>
            <person name="Weimer B."/>
            <person name="Mills D."/>
        </authorList>
    </citation>
    <scope>NUCLEOTIDE SEQUENCE [LARGE SCALE GENOMIC DNA]</scope>
    <source>
        <strain evidence="2">ATCC 8293 / DSM 20343 / BCRC 11652 / CCM 1803 / JCM 6124 / NCDO 523 / NBRC 100496 / NCIMB 8023 / NCTC 12954 / NRRL B-1118 / 37Y</strain>
    </source>
</reference>
<dbReference type="EnsemblBacteria" id="ABJ62759">
    <property type="protein sequence ID" value="ABJ62759"/>
    <property type="gene ID" value="LEUM_1667"/>
</dbReference>
<dbReference type="AlphaFoldDB" id="Q03VL3"/>
<dbReference type="KEGG" id="lme:LEUM_1667"/>
<sequence>MGINKNTTSISGLIKMLQKYEDRQSIDMFVKHDAGGIDRPITQFQLVDDERENVKLIVKDY</sequence>
<dbReference type="GeneID" id="29576509"/>
<accession>Q03VL3</accession>
<organism evidence="1 2">
    <name type="scientific">Leuconostoc mesenteroides subsp. mesenteroides (strain ATCC 8293 / DSM 20343 / BCRC 11652 / CCM 1803 / JCM 6124 / NCDO 523 / NBRC 100496 / NCIMB 8023 / NCTC 12954 / NRRL B-1118 / 37Y)</name>
    <dbReference type="NCBI Taxonomy" id="203120"/>
    <lineage>
        <taxon>Bacteria</taxon>
        <taxon>Bacillati</taxon>
        <taxon>Bacillota</taxon>
        <taxon>Bacilli</taxon>
        <taxon>Lactobacillales</taxon>
        <taxon>Lactobacillaceae</taxon>
        <taxon>Leuconostoc</taxon>
    </lineage>
</organism>
<dbReference type="HOGENOM" id="CLU_2917072_0_0_9"/>
<keyword evidence="2" id="KW-1185">Reference proteome</keyword>
<evidence type="ECO:0000313" key="2">
    <source>
        <dbReference type="Proteomes" id="UP000000362"/>
    </source>
</evidence>
<dbReference type="EMBL" id="CP000414">
    <property type="protein sequence ID" value="ABJ62759.1"/>
    <property type="molecule type" value="Genomic_DNA"/>
</dbReference>